<gene>
    <name evidence="2" type="ORF">ASU33_02120</name>
</gene>
<comment type="caution">
    <text evidence="2">The sequence shown here is derived from an EMBL/GenBank/DDBJ whole genome shotgun (WGS) entry which is preliminary data.</text>
</comment>
<dbReference type="PROSITE" id="PS51257">
    <property type="entry name" value="PROKAR_LIPOPROTEIN"/>
    <property type="match status" value="1"/>
</dbReference>
<keyword evidence="1" id="KW-0732">Signal</keyword>
<protein>
    <submittedName>
        <fullName evidence="2">Uncharacterized protein</fullName>
    </submittedName>
</protein>
<proteinExistence type="predicted"/>
<name>A0A9X0L355_SOLP1</name>
<reference evidence="2 3" key="1">
    <citation type="submission" date="2015-11" db="EMBL/GenBank/DDBJ databases">
        <title>Solirubrum puertoriconensis gen. nov. an environmental bacteria isolated in Puerto Rico.</title>
        <authorList>
            <person name="Cuebas-Irizarry M.F."/>
            <person name="Montalvo-Rodriguez R."/>
        </authorList>
    </citation>
    <scope>NUCLEOTIDE SEQUENCE [LARGE SCALE GENOMIC DNA]</scope>
    <source>
        <strain evidence="2 3">MC1A</strain>
    </source>
</reference>
<keyword evidence="3" id="KW-1185">Reference proteome</keyword>
<accession>A0A9X0L355</accession>
<feature type="chain" id="PRO_5040774040" evidence="1">
    <location>
        <begin position="35"/>
        <end position="90"/>
    </location>
</feature>
<sequence length="90" mass="9514">MRRENRQALIFSAPNMKKLLMLGLVAGAMLSVSACSNPDYETNDITAAELPALPPAATGKDSATVAAELAKQEISAQNATEAIKKQQPVM</sequence>
<evidence type="ECO:0000313" key="2">
    <source>
        <dbReference type="EMBL" id="KUG06187.1"/>
    </source>
</evidence>
<dbReference type="EMBL" id="LNAL01000008">
    <property type="protein sequence ID" value="KUG06187.1"/>
    <property type="molecule type" value="Genomic_DNA"/>
</dbReference>
<feature type="signal peptide" evidence="1">
    <location>
        <begin position="1"/>
        <end position="34"/>
    </location>
</feature>
<evidence type="ECO:0000256" key="1">
    <source>
        <dbReference type="SAM" id="SignalP"/>
    </source>
</evidence>
<dbReference type="Proteomes" id="UP000054223">
    <property type="component" value="Unassembled WGS sequence"/>
</dbReference>
<evidence type="ECO:0000313" key="3">
    <source>
        <dbReference type="Proteomes" id="UP000054223"/>
    </source>
</evidence>
<dbReference type="AlphaFoldDB" id="A0A9X0L355"/>
<organism evidence="2 3">
    <name type="scientific">Solirubrum puertoriconensis</name>
    <dbReference type="NCBI Taxonomy" id="1751427"/>
    <lineage>
        <taxon>Bacteria</taxon>
        <taxon>Pseudomonadati</taxon>
        <taxon>Bacteroidota</taxon>
        <taxon>Cytophagia</taxon>
        <taxon>Cytophagales</taxon>
    </lineage>
</organism>